<evidence type="ECO:0000313" key="1">
    <source>
        <dbReference type="EMBL" id="KAI3721240.1"/>
    </source>
</evidence>
<proteinExistence type="predicted"/>
<organism evidence="1 2">
    <name type="scientific">Cichorium intybus</name>
    <name type="common">Chicory</name>
    <dbReference type="NCBI Taxonomy" id="13427"/>
    <lineage>
        <taxon>Eukaryota</taxon>
        <taxon>Viridiplantae</taxon>
        <taxon>Streptophyta</taxon>
        <taxon>Embryophyta</taxon>
        <taxon>Tracheophyta</taxon>
        <taxon>Spermatophyta</taxon>
        <taxon>Magnoliopsida</taxon>
        <taxon>eudicotyledons</taxon>
        <taxon>Gunneridae</taxon>
        <taxon>Pentapetalae</taxon>
        <taxon>asterids</taxon>
        <taxon>campanulids</taxon>
        <taxon>Asterales</taxon>
        <taxon>Asteraceae</taxon>
        <taxon>Cichorioideae</taxon>
        <taxon>Cichorieae</taxon>
        <taxon>Cichoriinae</taxon>
        <taxon>Cichorium</taxon>
    </lineage>
</organism>
<comment type="caution">
    <text evidence="1">The sequence shown here is derived from an EMBL/GenBank/DDBJ whole genome shotgun (WGS) entry which is preliminary data.</text>
</comment>
<sequence length="76" mass="8820">MWIFVLLRAVFWCSSHFLKTLLPFHHTDATLIRRFCVSVDDFTYSGPVYICGAVDKQTVKPYDRESCTSFLIPLCI</sequence>
<dbReference type="Proteomes" id="UP001055811">
    <property type="component" value="Linkage Group LG06"/>
</dbReference>
<gene>
    <name evidence="1" type="ORF">L2E82_32246</name>
</gene>
<reference evidence="2" key="1">
    <citation type="journal article" date="2022" name="Mol. Ecol. Resour.">
        <title>The genomes of chicory, endive, great burdock and yacon provide insights into Asteraceae palaeo-polyploidization history and plant inulin production.</title>
        <authorList>
            <person name="Fan W."/>
            <person name="Wang S."/>
            <person name="Wang H."/>
            <person name="Wang A."/>
            <person name="Jiang F."/>
            <person name="Liu H."/>
            <person name="Zhao H."/>
            <person name="Xu D."/>
            <person name="Zhang Y."/>
        </authorList>
    </citation>
    <scope>NUCLEOTIDE SEQUENCE [LARGE SCALE GENOMIC DNA]</scope>
    <source>
        <strain evidence="2">cv. Punajuju</strain>
    </source>
</reference>
<dbReference type="EMBL" id="CM042014">
    <property type="protein sequence ID" value="KAI3721240.1"/>
    <property type="molecule type" value="Genomic_DNA"/>
</dbReference>
<reference evidence="1 2" key="2">
    <citation type="journal article" date="2022" name="Mol. Ecol. Resour.">
        <title>The genomes of chicory, endive, great burdock and yacon provide insights into Asteraceae paleo-polyploidization history and plant inulin production.</title>
        <authorList>
            <person name="Fan W."/>
            <person name="Wang S."/>
            <person name="Wang H."/>
            <person name="Wang A."/>
            <person name="Jiang F."/>
            <person name="Liu H."/>
            <person name="Zhao H."/>
            <person name="Xu D."/>
            <person name="Zhang Y."/>
        </authorList>
    </citation>
    <scope>NUCLEOTIDE SEQUENCE [LARGE SCALE GENOMIC DNA]</scope>
    <source>
        <strain evidence="2">cv. Punajuju</strain>
        <tissue evidence="1">Leaves</tissue>
    </source>
</reference>
<name>A0ACB9BJ05_CICIN</name>
<protein>
    <submittedName>
        <fullName evidence="1">Uncharacterized protein</fullName>
    </submittedName>
</protein>
<keyword evidence="2" id="KW-1185">Reference proteome</keyword>
<accession>A0ACB9BJ05</accession>
<evidence type="ECO:0000313" key="2">
    <source>
        <dbReference type="Proteomes" id="UP001055811"/>
    </source>
</evidence>